<dbReference type="InterPro" id="IPR039845">
    <property type="entry name" value="FAM192A"/>
</dbReference>
<dbReference type="InterPro" id="IPR019331">
    <property type="entry name" value="FAM192A/Fyv6_N"/>
</dbReference>
<keyword evidence="6" id="KW-1185">Reference proteome</keyword>
<protein>
    <submittedName>
        <fullName evidence="5">Oidioi.mRNA.OKI2018_I69.XSR.g16974.t2.cds</fullName>
    </submittedName>
</protein>
<evidence type="ECO:0000313" key="5">
    <source>
        <dbReference type="EMBL" id="CAG5100376.1"/>
    </source>
</evidence>
<accession>A0ABN7SS46</accession>
<feature type="compositionally biased region" description="Low complexity" evidence="3">
    <location>
        <begin position="195"/>
        <end position="218"/>
    </location>
</feature>
<feature type="compositionally biased region" description="Acidic residues" evidence="3">
    <location>
        <begin position="245"/>
        <end position="255"/>
    </location>
</feature>
<feature type="region of interest" description="Disordered" evidence="3">
    <location>
        <begin position="1"/>
        <end position="51"/>
    </location>
</feature>
<dbReference type="PANTHER" id="PTHR13495">
    <property type="entry name" value="NEFA-INTERACTING NUCLEAR PROTEIN NIP30"/>
    <property type="match status" value="1"/>
</dbReference>
<proteinExistence type="predicted"/>
<gene>
    <name evidence="5" type="ORF">OKIOD_LOCUS8532</name>
</gene>
<evidence type="ECO:0000256" key="3">
    <source>
        <dbReference type="SAM" id="MobiDB-lite"/>
    </source>
</evidence>
<name>A0ABN7SS46_OIKDI</name>
<dbReference type="Pfam" id="PF10187">
    <property type="entry name" value="FAM192A_Fyv6_N"/>
    <property type="match status" value="1"/>
</dbReference>
<dbReference type="Proteomes" id="UP001158576">
    <property type="component" value="Chromosome XSR"/>
</dbReference>
<feature type="domain" description="FAM192A/Fyv6 N-terminal" evidence="4">
    <location>
        <begin position="5"/>
        <end position="99"/>
    </location>
</feature>
<evidence type="ECO:0000259" key="4">
    <source>
        <dbReference type="Pfam" id="PF10187"/>
    </source>
</evidence>
<sequence>MSSGFFSEKEAEQNRISRQKEWERVRKPNDPKEAPLDQLKNARPLHQQLEENRVAEQEALNDSLALKNQIRGLNEDETAYLNSVSNAEMKIERERQREADLLIGALKRNQSSYSIRNDATKPVLVEKSKLSETAKVNPCSDENGKRKKKQSSLLAGAIKRKSECGKAEKLDQPKPKSQKEENASPKKVPSAANLSAAVRSADSNSSSNSASKTSQISNNEPSALLSLGAQYSDSDDDERKNSDTSDSDEDSDGVELSEFLALGRLVRFAHGLKG</sequence>
<feature type="compositionally biased region" description="Basic and acidic residues" evidence="3">
    <location>
        <begin position="160"/>
        <end position="184"/>
    </location>
</feature>
<feature type="region of interest" description="Disordered" evidence="3">
    <location>
        <begin position="128"/>
        <end position="255"/>
    </location>
</feature>
<reference evidence="5 6" key="1">
    <citation type="submission" date="2021-04" db="EMBL/GenBank/DDBJ databases">
        <authorList>
            <person name="Bliznina A."/>
        </authorList>
    </citation>
    <scope>NUCLEOTIDE SEQUENCE [LARGE SCALE GENOMIC DNA]</scope>
</reference>
<comment type="subcellular location">
    <subcellularLocation>
        <location evidence="1">Nucleus</location>
    </subcellularLocation>
</comment>
<keyword evidence="2" id="KW-0539">Nucleus</keyword>
<evidence type="ECO:0000256" key="2">
    <source>
        <dbReference type="ARBA" id="ARBA00023242"/>
    </source>
</evidence>
<dbReference type="EMBL" id="OU015569">
    <property type="protein sequence ID" value="CAG5100376.1"/>
    <property type="molecule type" value="Genomic_DNA"/>
</dbReference>
<feature type="compositionally biased region" description="Basic and acidic residues" evidence="3">
    <location>
        <begin position="7"/>
        <end position="35"/>
    </location>
</feature>
<evidence type="ECO:0000313" key="6">
    <source>
        <dbReference type="Proteomes" id="UP001158576"/>
    </source>
</evidence>
<organism evidence="5 6">
    <name type="scientific">Oikopleura dioica</name>
    <name type="common">Tunicate</name>
    <dbReference type="NCBI Taxonomy" id="34765"/>
    <lineage>
        <taxon>Eukaryota</taxon>
        <taxon>Metazoa</taxon>
        <taxon>Chordata</taxon>
        <taxon>Tunicata</taxon>
        <taxon>Appendicularia</taxon>
        <taxon>Copelata</taxon>
        <taxon>Oikopleuridae</taxon>
        <taxon>Oikopleura</taxon>
    </lineage>
</organism>
<evidence type="ECO:0000256" key="1">
    <source>
        <dbReference type="ARBA" id="ARBA00004123"/>
    </source>
</evidence>
<dbReference type="PANTHER" id="PTHR13495:SF0">
    <property type="entry name" value="PSME3-INTERACTING PROTEIN"/>
    <property type="match status" value="1"/>
</dbReference>